<reference evidence="3 4" key="2">
    <citation type="journal article" date="2012" name="J. Bacteriol.">
        <title>Complete genome sequences of Desulfosporosinus orientis DSM765T, Desulfosporosinus youngiae DSM17734T, Desulfosporosinus meridiei DSM13257T, and Desulfosporosinus acidiphilus DSM22704T.</title>
        <authorList>
            <person name="Pester M."/>
            <person name="Brambilla E."/>
            <person name="Alazard D."/>
            <person name="Rattei T."/>
            <person name="Weinmaier T."/>
            <person name="Han J."/>
            <person name="Lucas S."/>
            <person name="Lapidus A."/>
            <person name="Cheng J.F."/>
            <person name="Goodwin L."/>
            <person name="Pitluck S."/>
            <person name="Peters L."/>
            <person name="Ovchinnikova G."/>
            <person name="Teshima H."/>
            <person name="Detter J.C."/>
            <person name="Han C.S."/>
            <person name="Tapia R."/>
            <person name="Land M.L."/>
            <person name="Hauser L."/>
            <person name="Kyrpides N.C."/>
            <person name="Ivanova N.N."/>
            <person name="Pagani I."/>
            <person name="Huntmann M."/>
            <person name="Wei C.L."/>
            <person name="Davenport K.W."/>
            <person name="Daligault H."/>
            <person name="Chain P.S."/>
            <person name="Chen A."/>
            <person name="Mavromatis K."/>
            <person name="Markowitz V."/>
            <person name="Szeto E."/>
            <person name="Mikhailova N."/>
            <person name="Pati A."/>
            <person name="Wagner M."/>
            <person name="Woyke T."/>
            <person name="Ollivier B."/>
            <person name="Klenk H.P."/>
            <person name="Spring S."/>
            <person name="Loy A."/>
        </authorList>
    </citation>
    <scope>NUCLEOTIDE SEQUENCE [LARGE SCALE GENOMIC DNA]</scope>
    <source>
        <strain evidence="4">ATCC 19365 / DSM 765 / NCIMB 8382 / VKM B-1628</strain>
    </source>
</reference>
<feature type="compositionally biased region" description="Polar residues" evidence="1">
    <location>
        <begin position="1"/>
        <end position="15"/>
    </location>
</feature>
<dbReference type="HOGENOM" id="CLU_2355179_0_0_9"/>
<organism evidence="3 4">
    <name type="scientific">Desulfosporosinus orientis (strain ATCC 19365 / DSM 765 / NCIMB 8382 / VKM B-1628 / Singapore I)</name>
    <name type="common">Desulfotomaculum orientis</name>
    <dbReference type="NCBI Taxonomy" id="768706"/>
    <lineage>
        <taxon>Bacteria</taxon>
        <taxon>Bacillati</taxon>
        <taxon>Bacillota</taxon>
        <taxon>Clostridia</taxon>
        <taxon>Eubacteriales</taxon>
        <taxon>Desulfitobacteriaceae</taxon>
        <taxon>Desulfosporosinus</taxon>
    </lineage>
</organism>
<keyword evidence="2" id="KW-0812">Transmembrane</keyword>
<keyword evidence="2" id="KW-1133">Transmembrane helix</keyword>
<evidence type="ECO:0000313" key="3">
    <source>
        <dbReference type="EMBL" id="AET69467.1"/>
    </source>
</evidence>
<evidence type="ECO:0000313" key="4">
    <source>
        <dbReference type="Proteomes" id="UP000006346"/>
    </source>
</evidence>
<reference evidence="4" key="1">
    <citation type="submission" date="2011-11" db="EMBL/GenBank/DDBJ databases">
        <title>Complete sequence of Desulfosporosinus orientis DSM 765.</title>
        <authorList>
            <person name="Lucas S."/>
            <person name="Han J."/>
            <person name="Lapidus A."/>
            <person name="Cheng J.-F."/>
            <person name="Goodwin L."/>
            <person name="Pitluck S."/>
            <person name="Peters L."/>
            <person name="Ovchinnikova G."/>
            <person name="Teshima H."/>
            <person name="Detter J.C."/>
            <person name="Han C."/>
            <person name="Tapia R."/>
            <person name="Land M."/>
            <person name="Hauser L."/>
            <person name="Kyrpides N."/>
            <person name="Ivanova N."/>
            <person name="Pagani I."/>
            <person name="Pester M."/>
            <person name="Spring S."/>
            <person name="Ollivier B."/>
            <person name="Rattei T."/>
            <person name="Klenk H.-P."/>
            <person name="Wagner M."/>
            <person name="Loy A."/>
            <person name="Woyke T."/>
        </authorList>
    </citation>
    <scope>NUCLEOTIDE SEQUENCE [LARGE SCALE GENOMIC DNA]</scope>
    <source>
        <strain evidence="4">ATCC 19365 / DSM 765 / NCIMB 8382 / VKM B-1628</strain>
    </source>
</reference>
<dbReference type="KEGG" id="dor:Desor_4025"/>
<feature type="region of interest" description="Disordered" evidence="1">
    <location>
        <begin position="1"/>
        <end position="22"/>
    </location>
</feature>
<protein>
    <submittedName>
        <fullName evidence="3">Uncharacterized protein</fullName>
    </submittedName>
</protein>
<sequence length="96" mass="9650">MGNSGTVKPDATSTGAEKRGPAERVLAGVASGAASVAAGSAVASVWGDSAPAAGMGEREVWTLWAAAGASFWLLSEFASFPAALVRPARNFDFSMC</sequence>
<feature type="transmembrane region" description="Helical" evidence="2">
    <location>
        <begin position="25"/>
        <end position="46"/>
    </location>
</feature>
<keyword evidence="2" id="KW-0472">Membrane</keyword>
<name>G7WFV2_DESOD</name>
<proteinExistence type="predicted"/>
<dbReference type="Proteomes" id="UP000006346">
    <property type="component" value="Chromosome"/>
</dbReference>
<dbReference type="AlphaFoldDB" id="G7WFV2"/>
<evidence type="ECO:0000256" key="2">
    <source>
        <dbReference type="SAM" id="Phobius"/>
    </source>
</evidence>
<dbReference type="PATRIC" id="fig|768706.3.peg.4073"/>
<dbReference type="EMBL" id="CP003108">
    <property type="protein sequence ID" value="AET69467.1"/>
    <property type="molecule type" value="Genomic_DNA"/>
</dbReference>
<accession>G7WFV2</accession>
<keyword evidence="4" id="KW-1185">Reference proteome</keyword>
<feature type="transmembrane region" description="Helical" evidence="2">
    <location>
        <begin position="61"/>
        <end position="85"/>
    </location>
</feature>
<evidence type="ECO:0000256" key="1">
    <source>
        <dbReference type="SAM" id="MobiDB-lite"/>
    </source>
</evidence>
<gene>
    <name evidence="3" type="ordered locus">Desor_4025</name>
</gene>